<sequence length="53" mass="6188">MIYQLLIRLFSPLIWLLIIRDSLKRQGRGQGELSLLKRGYSGVDFIKQRLGLD</sequence>
<protein>
    <submittedName>
        <fullName evidence="1">Uncharacterized protein</fullName>
    </submittedName>
</protein>
<evidence type="ECO:0000313" key="1">
    <source>
        <dbReference type="EMBL" id="VAW47197.1"/>
    </source>
</evidence>
<accession>A0A3B0W922</accession>
<dbReference type="AlphaFoldDB" id="A0A3B0W922"/>
<reference evidence="1" key="1">
    <citation type="submission" date="2018-06" db="EMBL/GenBank/DDBJ databases">
        <authorList>
            <person name="Zhirakovskaya E."/>
        </authorList>
    </citation>
    <scope>NUCLEOTIDE SEQUENCE</scope>
</reference>
<proteinExistence type="predicted"/>
<name>A0A3B0W922_9ZZZZ</name>
<dbReference type="EMBL" id="UOFB01000181">
    <property type="protein sequence ID" value="VAW47197.1"/>
    <property type="molecule type" value="Genomic_DNA"/>
</dbReference>
<organism evidence="1">
    <name type="scientific">hydrothermal vent metagenome</name>
    <dbReference type="NCBI Taxonomy" id="652676"/>
    <lineage>
        <taxon>unclassified sequences</taxon>
        <taxon>metagenomes</taxon>
        <taxon>ecological metagenomes</taxon>
    </lineage>
</organism>
<gene>
    <name evidence="1" type="ORF">MNBD_GAMMA04-1767</name>
</gene>
<feature type="non-terminal residue" evidence="1">
    <location>
        <position position="53"/>
    </location>
</feature>